<dbReference type="RefSeq" id="WP_127955052.1">
    <property type="nucleotide sequence ID" value="NZ_RKLO01000005.1"/>
</dbReference>
<dbReference type="InterPro" id="IPR036163">
    <property type="entry name" value="HMA_dom_sf"/>
</dbReference>
<name>A0A3S3AIG4_9NOCA</name>
<reference evidence="3 4" key="1">
    <citation type="submission" date="2018-11" db="EMBL/GenBank/DDBJ databases">
        <title>Rhodococcus spongicola sp. nov. and Rhodococcus xishaensis sp. nov. from marine sponges.</title>
        <authorList>
            <person name="Li L."/>
            <person name="Lin H.W."/>
        </authorList>
    </citation>
    <scope>NUCLEOTIDE SEQUENCE [LARGE SCALE GENOMIC DNA]</scope>
    <source>
        <strain evidence="3 4">LHW51113</strain>
    </source>
</reference>
<accession>A0A3S3AIG4</accession>
<proteinExistence type="predicted"/>
<feature type="domain" description="HMA" evidence="2">
    <location>
        <begin position="1"/>
        <end position="66"/>
    </location>
</feature>
<evidence type="ECO:0000313" key="4">
    <source>
        <dbReference type="Proteomes" id="UP000283479"/>
    </source>
</evidence>
<dbReference type="Pfam" id="PF00403">
    <property type="entry name" value="HMA"/>
    <property type="match status" value="1"/>
</dbReference>
<gene>
    <name evidence="3" type="ORF">EGT50_12985</name>
</gene>
<dbReference type="PRINTS" id="PR00944">
    <property type="entry name" value="CUEXPORT"/>
</dbReference>
<evidence type="ECO:0000313" key="3">
    <source>
        <dbReference type="EMBL" id="RVW01394.1"/>
    </source>
</evidence>
<dbReference type="GO" id="GO:0006825">
    <property type="term" value="P:copper ion transport"/>
    <property type="evidence" value="ECO:0007669"/>
    <property type="project" value="InterPro"/>
</dbReference>
<dbReference type="InterPro" id="IPR006121">
    <property type="entry name" value="HMA_dom"/>
</dbReference>
<dbReference type="Gene3D" id="3.30.70.100">
    <property type="match status" value="1"/>
</dbReference>
<dbReference type="InterPro" id="IPR000428">
    <property type="entry name" value="Cu-bd"/>
</dbReference>
<evidence type="ECO:0000259" key="2">
    <source>
        <dbReference type="PROSITE" id="PS50846"/>
    </source>
</evidence>
<dbReference type="AlphaFoldDB" id="A0A3S3AIG4"/>
<dbReference type="PROSITE" id="PS01047">
    <property type="entry name" value="HMA_1"/>
    <property type="match status" value="1"/>
</dbReference>
<dbReference type="PROSITE" id="PS50846">
    <property type="entry name" value="HMA_2"/>
    <property type="match status" value="1"/>
</dbReference>
<dbReference type="OrthoDB" id="9813965at2"/>
<dbReference type="GO" id="GO:0005507">
    <property type="term" value="F:copper ion binding"/>
    <property type="evidence" value="ECO:0007669"/>
    <property type="project" value="InterPro"/>
</dbReference>
<comment type="caution">
    <text evidence="3">The sequence shown here is derived from an EMBL/GenBank/DDBJ whole genome shotgun (WGS) entry which is preliminary data.</text>
</comment>
<organism evidence="3 4">
    <name type="scientific">Rhodococcus xishaensis</name>
    <dbReference type="NCBI Taxonomy" id="2487364"/>
    <lineage>
        <taxon>Bacteria</taxon>
        <taxon>Bacillati</taxon>
        <taxon>Actinomycetota</taxon>
        <taxon>Actinomycetes</taxon>
        <taxon>Mycobacteriales</taxon>
        <taxon>Nocardiaceae</taxon>
        <taxon>Rhodococcus</taxon>
    </lineage>
</organism>
<dbReference type="InterPro" id="IPR017969">
    <property type="entry name" value="Heavy-metal-associated_CS"/>
</dbReference>
<dbReference type="CDD" id="cd00371">
    <property type="entry name" value="HMA"/>
    <property type="match status" value="1"/>
</dbReference>
<keyword evidence="1" id="KW-0479">Metal-binding</keyword>
<keyword evidence="4" id="KW-1185">Reference proteome</keyword>
<evidence type="ECO:0000256" key="1">
    <source>
        <dbReference type="ARBA" id="ARBA00022723"/>
    </source>
</evidence>
<protein>
    <submittedName>
        <fullName evidence="3">Cation transporter</fullName>
    </submittedName>
</protein>
<sequence length="67" mass="6927">MEHTYIVKGMTCQHCASAVTEEISELSGVTAVDVDVASGRVVVTSDVPMDTIAVAAAVAEAGYELVQ</sequence>
<dbReference type="SUPFAM" id="SSF55008">
    <property type="entry name" value="HMA, heavy metal-associated domain"/>
    <property type="match status" value="1"/>
</dbReference>
<dbReference type="EMBL" id="RKLO01000005">
    <property type="protein sequence ID" value="RVW01394.1"/>
    <property type="molecule type" value="Genomic_DNA"/>
</dbReference>
<dbReference type="Proteomes" id="UP000283479">
    <property type="component" value="Unassembled WGS sequence"/>
</dbReference>